<evidence type="ECO:0000313" key="3">
    <source>
        <dbReference type="Proteomes" id="UP001198962"/>
    </source>
</evidence>
<proteinExistence type="predicted"/>
<gene>
    <name evidence="2" type="ORF">LKD32_10605</name>
</gene>
<dbReference type="Gene3D" id="3.40.190.10">
    <property type="entry name" value="Periplasmic binding protein-like II"/>
    <property type="match status" value="1"/>
</dbReference>
<reference evidence="2" key="1">
    <citation type="submission" date="2021-10" db="EMBL/GenBank/DDBJ databases">
        <title>Anaerobic single-cell dispensing facilitates the cultivation of human gut bacteria.</title>
        <authorList>
            <person name="Afrizal A."/>
        </authorList>
    </citation>
    <scope>NUCLEOTIDE SEQUENCE</scope>
    <source>
        <strain evidence="2">CLA-AA-H274</strain>
    </source>
</reference>
<accession>A0AAE3DKL5</accession>
<sequence>MRKQEEKGLNMPNRPERQNGHWKWRRSGRRAGILAMVGCAFLLSACARGENRSHKSEGFEPRLDTKEAQTLEIAGFVANFEALDQAVVAFNEIYPNVTVLYEQNGSRMLADYVKNSQNIDIFMTADANVRNPETEENDVVAYCEDLSKLNINFDSMIPEMLSYCMVDGKLLRLPIMQNPCGMAVNKTLLEKNGLLMPKNYPDFLDTLENLKQGGYLPIQGAENHVYAELGVNRMMDLLAEDRDLLAELKEGESSAVEKVEPVFEQIQTMIENGYTDYEKNKTYPSDNYDASILGFFEGKMPFWVCTAESFSGAKKRESKSEHFKSEPFEYEFEYVPFGENGAYAYTEPWYGFSISKNSDSKEYAEEFLRFLVETSELDRMASIKGMPSVQKNGKNERYSAIFGKTKSQEIESEFVSDGSVDPYIRPIFTKVATDLGAGVYVNAKEASEAFVQACKQ</sequence>
<dbReference type="Pfam" id="PF13416">
    <property type="entry name" value="SBP_bac_8"/>
    <property type="match status" value="1"/>
</dbReference>
<dbReference type="Proteomes" id="UP001198962">
    <property type="component" value="Unassembled WGS sequence"/>
</dbReference>
<dbReference type="EMBL" id="JAJEPU010000031">
    <property type="protein sequence ID" value="MCC2165317.1"/>
    <property type="molecule type" value="Genomic_DNA"/>
</dbReference>
<dbReference type="AlphaFoldDB" id="A0AAE3DKL5"/>
<organism evidence="2 3">
    <name type="scientific">Brotaphodocola catenula</name>
    <dbReference type="NCBI Taxonomy" id="2885361"/>
    <lineage>
        <taxon>Bacteria</taxon>
        <taxon>Bacillati</taxon>
        <taxon>Bacillota</taxon>
        <taxon>Clostridia</taxon>
        <taxon>Lachnospirales</taxon>
        <taxon>Lachnospiraceae</taxon>
        <taxon>Brotaphodocola</taxon>
    </lineage>
</organism>
<comment type="caution">
    <text evidence="2">The sequence shown here is derived from an EMBL/GenBank/DDBJ whole genome shotgun (WGS) entry which is preliminary data.</text>
</comment>
<protein>
    <submittedName>
        <fullName evidence="2">ABC transporter substrate-binding protein</fullName>
    </submittedName>
</protein>
<feature type="compositionally biased region" description="Basic and acidic residues" evidence="1">
    <location>
        <begin position="1"/>
        <end position="19"/>
    </location>
</feature>
<dbReference type="RefSeq" id="WP_308451657.1">
    <property type="nucleotide sequence ID" value="NZ_JAJEPU010000031.1"/>
</dbReference>
<dbReference type="SUPFAM" id="SSF53850">
    <property type="entry name" value="Periplasmic binding protein-like II"/>
    <property type="match status" value="1"/>
</dbReference>
<dbReference type="InterPro" id="IPR050490">
    <property type="entry name" value="Bact_solute-bd_prot1"/>
</dbReference>
<dbReference type="PANTHER" id="PTHR43649:SF30">
    <property type="entry name" value="ABC TRANSPORTER SUBSTRATE-BINDING PROTEIN"/>
    <property type="match status" value="1"/>
</dbReference>
<dbReference type="InterPro" id="IPR006059">
    <property type="entry name" value="SBP"/>
</dbReference>
<evidence type="ECO:0000313" key="2">
    <source>
        <dbReference type="EMBL" id="MCC2165317.1"/>
    </source>
</evidence>
<evidence type="ECO:0000256" key="1">
    <source>
        <dbReference type="SAM" id="MobiDB-lite"/>
    </source>
</evidence>
<dbReference type="PANTHER" id="PTHR43649">
    <property type="entry name" value="ARABINOSE-BINDING PROTEIN-RELATED"/>
    <property type="match status" value="1"/>
</dbReference>
<feature type="region of interest" description="Disordered" evidence="1">
    <location>
        <begin position="1"/>
        <end position="23"/>
    </location>
</feature>
<keyword evidence="3" id="KW-1185">Reference proteome</keyword>
<name>A0AAE3DKL5_9FIRM</name>